<dbReference type="GO" id="GO:0046872">
    <property type="term" value="F:metal ion binding"/>
    <property type="evidence" value="ECO:0007669"/>
    <property type="project" value="UniProtKB-KW"/>
</dbReference>
<keyword evidence="3" id="KW-1003">Cell membrane</keyword>
<keyword evidence="11" id="KW-0443">Lipid metabolism</keyword>
<evidence type="ECO:0000313" key="15">
    <source>
        <dbReference type="EMBL" id="KAG7370609.1"/>
    </source>
</evidence>
<keyword evidence="7" id="KW-0378">Hydrolase</keyword>
<feature type="compositionally biased region" description="Basic and acidic residues" evidence="13">
    <location>
        <begin position="7"/>
        <end position="18"/>
    </location>
</feature>
<dbReference type="InterPro" id="IPR002921">
    <property type="entry name" value="Fungal_lipase-type"/>
</dbReference>
<evidence type="ECO:0000256" key="3">
    <source>
        <dbReference type="ARBA" id="ARBA00022475"/>
    </source>
</evidence>
<evidence type="ECO:0000256" key="2">
    <source>
        <dbReference type="ARBA" id="ARBA00004236"/>
    </source>
</evidence>
<dbReference type="PANTHER" id="PTHR45792">
    <property type="entry name" value="DIACYLGLYCEROL LIPASE HOMOLOG-RELATED"/>
    <property type="match status" value="1"/>
</dbReference>
<sequence>MITVNDDATKSDREEQHPRRCASQKNDVTSTGSTAVAVSTIPKILVALNVAFSLTKKKGSAENQDVCIEDVATDESVKHCKSSGKKSTEDTVPTTIITSAESMNSHTHDIPGEITFDSYDCEDDEEMIATASIPYNGSGDHIKSTDCLATDVKVKIQNLRRDLRNLQPKGVAGNAFFWWIQPVKWASYPLFGIAESVGPAVASTVPFSDNLMALGLDATTAIAHGAFGVTKRMGIMTSSTYTPDEETRIRLLTQLLSLIDLSRDVKNNFDQAVCSQARHQRFLLGIDKDMHFSLTIEQEAGIQQWMKSFGGLYDYVKELNLKKAIEEVGGMFRYYENKAILGVLQQASLNMLDRYNGMRMGVSISDAWQNEILARFPLEDACRYVKFAVAAYGDTFMTSANLELRQNVDEGNSCNTWNASSYTNRRFKRDTRNFLEGRAHNGIATMAENLWKSVSYPIIRLLHENPWYELIVTGHSLGGGVTVLLNLLLHKDERIRGHNFQCYAFGSPPVYEPLDSVPKHVAETCVTYINQFDKVPFTSEESERNQAKMIAYIEHMDLDLVERAKLVLGLETSSSILHVQSIQSMNEMKEMQQTQEQALGQHPLGCPCAGVVWMVKSTTNGDIDSYDLILADPTKVAMGGLIVHKNDISDHFPASYEHVLNRVAMKRIVKN</sequence>
<dbReference type="CDD" id="cd00519">
    <property type="entry name" value="Lipase_3"/>
    <property type="match status" value="1"/>
</dbReference>
<keyword evidence="8" id="KW-0106">Calcium</keyword>
<evidence type="ECO:0000256" key="1">
    <source>
        <dbReference type="ARBA" id="ARBA00004127"/>
    </source>
</evidence>
<name>A0A9K3LY17_9STRA</name>
<keyword evidence="10" id="KW-1133">Transmembrane helix</keyword>
<evidence type="ECO:0000256" key="11">
    <source>
        <dbReference type="ARBA" id="ARBA00023098"/>
    </source>
</evidence>
<dbReference type="GO" id="GO:0016298">
    <property type="term" value="F:lipase activity"/>
    <property type="evidence" value="ECO:0007669"/>
    <property type="project" value="TreeGrafter"/>
</dbReference>
<keyword evidence="4" id="KW-0597">Phosphoprotein</keyword>
<dbReference type="GO" id="GO:0016042">
    <property type="term" value="P:lipid catabolic process"/>
    <property type="evidence" value="ECO:0007669"/>
    <property type="project" value="UniProtKB-KW"/>
</dbReference>
<evidence type="ECO:0000256" key="6">
    <source>
        <dbReference type="ARBA" id="ARBA00022723"/>
    </source>
</evidence>
<protein>
    <submittedName>
        <fullName evidence="15">Lipase class 3</fullName>
    </submittedName>
</protein>
<accession>A0A9K3LY17</accession>
<feature type="domain" description="Fungal lipase-type" evidence="14">
    <location>
        <begin position="430"/>
        <end position="539"/>
    </location>
</feature>
<keyword evidence="5" id="KW-0812">Transmembrane</keyword>
<organism evidence="15 16">
    <name type="scientific">Nitzschia inconspicua</name>
    <dbReference type="NCBI Taxonomy" id="303405"/>
    <lineage>
        <taxon>Eukaryota</taxon>
        <taxon>Sar</taxon>
        <taxon>Stramenopiles</taxon>
        <taxon>Ochrophyta</taxon>
        <taxon>Bacillariophyta</taxon>
        <taxon>Bacillariophyceae</taxon>
        <taxon>Bacillariophycidae</taxon>
        <taxon>Bacillariales</taxon>
        <taxon>Bacillariaceae</taxon>
        <taxon>Nitzschia</taxon>
    </lineage>
</organism>
<evidence type="ECO:0000256" key="9">
    <source>
        <dbReference type="ARBA" id="ARBA00022963"/>
    </source>
</evidence>
<comment type="caution">
    <text evidence="15">The sequence shown here is derived from an EMBL/GenBank/DDBJ whole genome shotgun (WGS) entry which is preliminary data.</text>
</comment>
<dbReference type="Proteomes" id="UP000693970">
    <property type="component" value="Unassembled WGS sequence"/>
</dbReference>
<keyword evidence="9" id="KW-0442">Lipid degradation</keyword>
<evidence type="ECO:0000256" key="5">
    <source>
        <dbReference type="ARBA" id="ARBA00022692"/>
    </source>
</evidence>
<feature type="region of interest" description="Disordered" evidence="13">
    <location>
        <begin position="81"/>
        <end position="109"/>
    </location>
</feature>
<proteinExistence type="predicted"/>
<reference evidence="15" key="1">
    <citation type="journal article" date="2021" name="Sci. Rep.">
        <title>Diploid genomic architecture of Nitzschia inconspicua, an elite biomass production diatom.</title>
        <authorList>
            <person name="Oliver A."/>
            <person name="Podell S."/>
            <person name="Pinowska A."/>
            <person name="Traller J.C."/>
            <person name="Smith S.R."/>
            <person name="McClure R."/>
            <person name="Beliaev A."/>
            <person name="Bohutskyi P."/>
            <person name="Hill E.A."/>
            <person name="Rabines A."/>
            <person name="Zheng H."/>
            <person name="Allen L.Z."/>
            <person name="Kuo A."/>
            <person name="Grigoriev I.V."/>
            <person name="Allen A.E."/>
            <person name="Hazlebeck D."/>
            <person name="Allen E.E."/>
        </authorList>
    </citation>
    <scope>NUCLEOTIDE SEQUENCE</scope>
    <source>
        <strain evidence="15">Hildebrandi</strain>
    </source>
</reference>
<feature type="region of interest" description="Disordered" evidence="13">
    <location>
        <begin position="1"/>
        <end position="33"/>
    </location>
</feature>
<dbReference type="GO" id="GO:0005886">
    <property type="term" value="C:plasma membrane"/>
    <property type="evidence" value="ECO:0007669"/>
    <property type="project" value="UniProtKB-SubCell"/>
</dbReference>
<dbReference type="EMBL" id="JAGRRH010000004">
    <property type="protein sequence ID" value="KAG7370609.1"/>
    <property type="molecule type" value="Genomic_DNA"/>
</dbReference>
<dbReference type="OrthoDB" id="438440at2759"/>
<evidence type="ECO:0000259" key="14">
    <source>
        <dbReference type="Pfam" id="PF01764"/>
    </source>
</evidence>
<evidence type="ECO:0000256" key="7">
    <source>
        <dbReference type="ARBA" id="ARBA00022801"/>
    </source>
</evidence>
<evidence type="ECO:0000256" key="4">
    <source>
        <dbReference type="ARBA" id="ARBA00022553"/>
    </source>
</evidence>
<evidence type="ECO:0000256" key="10">
    <source>
        <dbReference type="ARBA" id="ARBA00022989"/>
    </source>
</evidence>
<evidence type="ECO:0000313" key="16">
    <source>
        <dbReference type="Proteomes" id="UP000693970"/>
    </source>
</evidence>
<dbReference type="Pfam" id="PF01764">
    <property type="entry name" value="Lipase_3"/>
    <property type="match status" value="1"/>
</dbReference>
<evidence type="ECO:0000256" key="12">
    <source>
        <dbReference type="ARBA" id="ARBA00023136"/>
    </source>
</evidence>
<keyword evidence="12" id="KW-0472">Membrane</keyword>
<comment type="subcellular location">
    <subcellularLocation>
        <location evidence="2">Cell membrane</location>
    </subcellularLocation>
    <subcellularLocation>
        <location evidence="1">Endomembrane system</location>
        <topology evidence="1">Multi-pass membrane protein</topology>
    </subcellularLocation>
</comment>
<dbReference type="PANTHER" id="PTHR45792:SF8">
    <property type="entry name" value="DIACYLGLYCEROL LIPASE-ALPHA"/>
    <property type="match status" value="1"/>
</dbReference>
<feature type="compositionally biased region" description="Polar residues" evidence="13">
    <location>
        <begin position="90"/>
        <end position="105"/>
    </location>
</feature>
<keyword evidence="6" id="KW-0479">Metal-binding</keyword>
<reference evidence="15" key="2">
    <citation type="submission" date="2021-04" db="EMBL/GenBank/DDBJ databases">
        <authorList>
            <person name="Podell S."/>
        </authorList>
    </citation>
    <scope>NUCLEOTIDE SEQUENCE</scope>
    <source>
        <strain evidence="15">Hildebrandi</strain>
    </source>
</reference>
<keyword evidence="16" id="KW-1185">Reference proteome</keyword>
<evidence type="ECO:0000256" key="13">
    <source>
        <dbReference type="SAM" id="MobiDB-lite"/>
    </source>
</evidence>
<dbReference type="AlphaFoldDB" id="A0A9K3LY17"/>
<gene>
    <name evidence="15" type="ORF">IV203_019179</name>
</gene>
<dbReference type="InterPro" id="IPR052214">
    <property type="entry name" value="DAG_Lipase-Related"/>
</dbReference>
<dbReference type="GO" id="GO:0012505">
    <property type="term" value="C:endomembrane system"/>
    <property type="evidence" value="ECO:0007669"/>
    <property type="project" value="UniProtKB-SubCell"/>
</dbReference>
<evidence type="ECO:0000256" key="8">
    <source>
        <dbReference type="ARBA" id="ARBA00022837"/>
    </source>
</evidence>